<feature type="signal peptide" evidence="7">
    <location>
        <begin position="1"/>
        <end position="20"/>
    </location>
</feature>
<dbReference type="InterPro" id="IPR005103">
    <property type="entry name" value="AA9_LPMO"/>
</dbReference>
<dbReference type="GO" id="GO:0004497">
    <property type="term" value="F:monooxygenase activity"/>
    <property type="evidence" value="ECO:0007669"/>
    <property type="project" value="UniProtKB-KW"/>
</dbReference>
<keyword evidence="9" id="KW-0503">Monooxygenase</keyword>
<comment type="subcellular location">
    <subcellularLocation>
        <location evidence="2 5">Secreted</location>
    </subcellularLocation>
</comment>
<dbReference type="GO" id="GO:0005576">
    <property type="term" value="C:extracellular region"/>
    <property type="evidence" value="ECO:0007669"/>
    <property type="project" value="UniProtKB-SubCell"/>
</dbReference>
<comment type="cofactor">
    <cofactor evidence="1">
        <name>Cu(2+)</name>
        <dbReference type="ChEBI" id="CHEBI:29036"/>
    </cofactor>
</comment>
<evidence type="ECO:0000259" key="8">
    <source>
        <dbReference type="Pfam" id="PF03443"/>
    </source>
</evidence>
<comment type="domain">
    <text evidence="5">Has a modular structure: an endo-beta-1,4-glucanase catalytic module at the N-terminus, a linker rich in serines and threonines, and a C-terminal carbohydrate-binding module (CBM).</text>
</comment>
<comment type="catalytic activity">
    <reaction evidence="5">
        <text>[(1-&gt;4)-beta-D-glucosyl]n+m + reduced acceptor + O2 = 4-dehydro-beta-D-glucosyl-[(1-&gt;4)-beta-D-glucosyl]n-1 + [(1-&gt;4)-beta-D-glucosyl]m + acceptor + H2O.</text>
        <dbReference type="EC" id="1.14.99.56"/>
    </reaction>
</comment>
<evidence type="ECO:0000256" key="1">
    <source>
        <dbReference type="ARBA" id="ARBA00001973"/>
    </source>
</evidence>
<dbReference type="GO" id="GO:0008810">
    <property type="term" value="F:cellulase activity"/>
    <property type="evidence" value="ECO:0007669"/>
    <property type="project" value="UniProtKB-UniRule"/>
</dbReference>
<feature type="compositionally biased region" description="Low complexity" evidence="6">
    <location>
        <begin position="248"/>
        <end position="275"/>
    </location>
</feature>
<feature type="chain" id="PRO_5025412275" description="AA9 family lytic polysaccharide monooxygenase" evidence="7">
    <location>
        <begin position="21"/>
        <end position="309"/>
    </location>
</feature>
<dbReference type="GeneID" id="54291326"/>
<evidence type="ECO:0000256" key="2">
    <source>
        <dbReference type="ARBA" id="ARBA00004613"/>
    </source>
</evidence>
<dbReference type="GO" id="GO:0030245">
    <property type="term" value="P:cellulose catabolic process"/>
    <property type="evidence" value="ECO:0007669"/>
    <property type="project" value="UniProtKB-UniRule"/>
</dbReference>
<dbReference type="Proteomes" id="UP000799778">
    <property type="component" value="Unassembled WGS sequence"/>
</dbReference>
<accession>A0A6A5XN14</accession>
<dbReference type="Gene3D" id="2.70.50.70">
    <property type="match status" value="1"/>
</dbReference>
<protein>
    <recommendedName>
        <fullName evidence="5">AA9 family lytic polysaccharide monooxygenase</fullName>
        <ecNumber evidence="5">1.14.99.56</ecNumber>
    </recommendedName>
    <alternativeName>
        <fullName evidence="5">Endo-beta-1,4-glucanase</fullName>
    </alternativeName>
    <alternativeName>
        <fullName evidence="5">Glycosyl hydrolase 61 family protein</fullName>
    </alternativeName>
</protein>
<dbReference type="PANTHER" id="PTHR33353:SF2">
    <property type="entry name" value="ENDO-BETA-1,4-GLUCANASE D"/>
    <property type="match status" value="1"/>
</dbReference>
<dbReference type="RefSeq" id="XP_033382645.1">
    <property type="nucleotide sequence ID" value="XM_033533929.1"/>
</dbReference>
<evidence type="ECO:0000256" key="6">
    <source>
        <dbReference type="SAM" id="MobiDB-lite"/>
    </source>
</evidence>
<proteinExistence type="predicted"/>
<feature type="compositionally biased region" description="Basic residues" evidence="6">
    <location>
        <begin position="299"/>
        <end position="309"/>
    </location>
</feature>
<evidence type="ECO:0000256" key="3">
    <source>
        <dbReference type="ARBA" id="ARBA00022525"/>
    </source>
</evidence>
<dbReference type="InterPro" id="IPR049892">
    <property type="entry name" value="AA9"/>
</dbReference>
<name>A0A6A5XN14_9PLEO</name>
<dbReference type="AlphaFoldDB" id="A0A6A5XN14"/>
<dbReference type="EMBL" id="ML978070">
    <property type="protein sequence ID" value="KAF2014306.1"/>
    <property type="molecule type" value="Genomic_DNA"/>
</dbReference>
<keyword evidence="7" id="KW-0732">Signal</keyword>
<keyword evidence="5" id="KW-0624">Polysaccharide degradation</keyword>
<gene>
    <name evidence="9" type="ORF">BU24DRAFT_492967</name>
</gene>
<comment type="function">
    <text evidence="5">Lytic polysaccharide monooxygenase (LMPO) that depolymerizes crystalline and amorphous polysaccharides via the oxidation of scissile alpha- or beta-(1-4)-glycosidic bonds, yielding C1 and/or C4 oxidation products. Catalysis by LPMOs requires the reduction of the active-site copper from Cu(II) to Cu(I) by a reducing agent and H(2)O(2) or O(2) as a cosubstrate.</text>
</comment>
<dbReference type="EC" id="1.14.99.56" evidence="5"/>
<keyword evidence="4 5" id="KW-1015">Disulfide bond</keyword>
<keyword evidence="10" id="KW-1185">Reference proteome</keyword>
<evidence type="ECO:0000256" key="4">
    <source>
        <dbReference type="ARBA" id="ARBA00023157"/>
    </source>
</evidence>
<evidence type="ECO:0000313" key="9">
    <source>
        <dbReference type="EMBL" id="KAF2014306.1"/>
    </source>
</evidence>
<feature type="region of interest" description="Disordered" evidence="6">
    <location>
        <begin position="234"/>
        <end position="309"/>
    </location>
</feature>
<keyword evidence="3 5" id="KW-0964">Secreted</keyword>
<organism evidence="9 10">
    <name type="scientific">Aaosphaeria arxii CBS 175.79</name>
    <dbReference type="NCBI Taxonomy" id="1450172"/>
    <lineage>
        <taxon>Eukaryota</taxon>
        <taxon>Fungi</taxon>
        <taxon>Dikarya</taxon>
        <taxon>Ascomycota</taxon>
        <taxon>Pezizomycotina</taxon>
        <taxon>Dothideomycetes</taxon>
        <taxon>Pleosporomycetidae</taxon>
        <taxon>Pleosporales</taxon>
        <taxon>Pleosporales incertae sedis</taxon>
        <taxon>Aaosphaeria</taxon>
    </lineage>
</organism>
<keyword evidence="5" id="KW-0119">Carbohydrate metabolism</keyword>
<dbReference type="OrthoDB" id="3496539at2759"/>
<keyword evidence="9" id="KW-0560">Oxidoreductase</keyword>
<dbReference type="GO" id="GO:0030248">
    <property type="term" value="F:cellulose binding"/>
    <property type="evidence" value="ECO:0007669"/>
    <property type="project" value="UniProtKB-UniRule"/>
</dbReference>
<dbReference type="CDD" id="cd21175">
    <property type="entry name" value="LPMO_AA9"/>
    <property type="match status" value="1"/>
</dbReference>
<dbReference type="Pfam" id="PF03443">
    <property type="entry name" value="AA9"/>
    <property type="match status" value="1"/>
</dbReference>
<keyword evidence="5" id="KW-0136">Cellulose degradation</keyword>
<feature type="compositionally biased region" description="Polar residues" evidence="6">
    <location>
        <begin position="281"/>
        <end position="294"/>
    </location>
</feature>
<reference evidence="9" key="1">
    <citation type="journal article" date="2020" name="Stud. Mycol.">
        <title>101 Dothideomycetes genomes: a test case for predicting lifestyles and emergence of pathogens.</title>
        <authorList>
            <person name="Haridas S."/>
            <person name="Albert R."/>
            <person name="Binder M."/>
            <person name="Bloem J."/>
            <person name="Labutti K."/>
            <person name="Salamov A."/>
            <person name="Andreopoulos B."/>
            <person name="Baker S."/>
            <person name="Barry K."/>
            <person name="Bills G."/>
            <person name="Bluhm B."/>
            <person name="Cannon C."/>
            <person name="Castanera R."/>
            <person name="Culley D."/>
            <person name="Daum C."/>
            <person name="Ezra D."/>
            <person name="Gonzalez J."/>
            <person name="Henrissat B."/>
            <person name="Kuo A."/>
            <person name="Liang C."/>
            <person name="Lipzen A."/>
            <person name="Lutzoni F."/>
            <person name="Magnuson J."/>
            <person name="Mondo S."/>
            <person name="Nolan M."/>
            <person name="Ohm R."/>
            <person name="Pangilinan J."/>
            <person name="Park H.-J."/>
            <person name="Ramirez L."/>
            <person name="Alfaro M."/>
            <person name="Sun H."/>
            <person name="Tritt A."/>
            <person name="Yoshinaga Y."/>
            <person name="Zwiers L.-H."/>
            <person name="Turgeon B."/>
            <person name="Goodwin S."/>
            <person name="Spatafora J."/>
            <person name="Crous P."/>
            <person name="Grigoriev I."/>
        </authorList>
    </citation>
    <scope>NUCLEOTIDE SEQUENCE</scope>
    <source>
        <strain evidence="9">CBS 175.79</strain>
    </source>
</reference>
<evidence type="ECO:0000256" key="7">
    <source>
        <dbReference type="SAM" id="SignalP"/>
    </source>
</evidence>
<dbReference type="PANTHER" id="PTHR33353">
    <property type="entry name" value="PUTATIVE (AFU_ORTHOLOGUE AFUA_1G12560)-RELATED"/>
    <property type="match status" value="1"/>
</dbReference>
<sequence length="309" mass="32967">MHFQTAALALIASSLPGVSAHYFFDKLVVNGEASSTYVRANTRAEKYMPTKFINTFDNLTPLSTDFRCNLGATNKAAQDTANVKAGDSLAMVLGVGATMKHPGPAQVYMSKAPSTVAAYEGDGEWFKIHQETICNPDGDIRTDAWCTWDKDRVSFEIPAGIEDGEYLVRTEHIGLHGAHAGEAEFYYACAQVSVSGGGSLVPKDTVKIPGVYAQSDPEVNFSIWGTNKAYPEQGPGPVVFSGSLAPDTTPTNENTPSSTPTSESTPSSTPTSTPTGETAPINESTPTTPTNGQHSCRAPTRRHARDMKV</sequence>
<evidence type="ECO:0000256" key="5">
    <source>
        <dbReference type="RuleBase" id="RU368122"/>
    </source>
</evidence>
<evidence type="ECO:0000313" key="10">
    <source>
        <dbReference type="Proteomes" id="UP000799778"/>
    </source>
</evidence>
<feature type="domain" description="Auxiliary Activity family 9 catalytic" evidence="8">
    <location>
        <begin position="21"/>
        <end position="227"/>
    </location>
</feature>